<dbReference type="AlphaFoldDB" id="A0A0F9QWU6"/>
<accession>A0A0F9QWU6</accession>
<reference evidence="1" key="1">
    <citation type="journal article" date="2015" name="Nature">
        <title>Complex archaea that bridge the gap between prokaryotes and eukaryotes.</title>
        <authorList>
            <person name="Spang A."/>
            <person name="Saw J.H."/>
            <person name="Jorgensen S.L."/>
            <person name="Zaremba-Niedzwiedzka K."/>
            <person name="Martijn J."/>
            <person name="Lind A.E."/>
            <person name="van Eijk R."/>
            <person name="Schleper C."/>
            <person name="Guy L."/>
            <person name="Ettema T.J."/>
        </authorList>
    </citation>
    <scope>NUCLEOTIDE SEQUENCE</scope>
</reference>
<gene>
    <name evidence="1" type="ORF">LCGC14_0667950</name>
</gene>
<sequence>MKRSDHLFDRFKIEISVFKGQKTIEKYYYEGLARYLREGQFESFKELFNASIDFDIFLDTKKIPDRFKSISKLLLSCTERISNGYETSALGDQINILRFCNEYNLLEKDLNGREKGSVEKLSKNRFFISNLVDLFGKVSESFITYLRLVFPRDLYDYFVSRPNSYFTNRDKLMYYIKNNFFDHYTIYGLSVRNLGSIKKFIKSFKDYYQFSKNRAENKLNKIRDIKFIEFNISYISD</sequence>
<proteinExistence type="predicted"/>
<evidence type="ECO:0000313" key="1">
    <source>
        <dbReference type="EMBL" id="KKN46929.1"/>
    </source>
</evidence>
<comment type="caution">
    <text evidence="1">The sequence shown here is derived from an EMBL/GenBank/DDBJ whole genome shotgun (WGS) entry which is preliminary data.</text>
</comment>
<organism evidence="1">
    <name type="scientific">marine sediment metagenome</name>
    <dbReference type="NCBI Taxonomy" id="412755"/>
    <lineage>
        <taxon>unclassified sequences</taxon>
        <taxon>metagenomes</taxon>
        <taxon>ecological metagenomes</taxon>
    </lineage>
</organism>
<dbReference type="EMBL" id="LAZR01001304">
    <property type="protein sequence ID" value="KKN46929.1"/>
    <property type="molecule type" value="Genomic_DNA"/>
</dbReference>
<protein>
    <submittedName>
        <fullName evidence="1">Uncharacterized protein</fullName>
    </submittedName>
</protein>
<name>A0A0F9QWU6_9ZZZZ</name>